<evidence type="ECO:0000256" key="7">
    <source>
        <dbReference type="ARBA" id="ARBA00022692"/>
    </source>
</evidence>
<dbReference type="CDD" id="cd09622">
    <property type="entry name" value="CBM9_like_HisKa"/>
    <property type="match status" value="1"/>
</dbReference>
<keyword evidence="12" id="KW-0902">Two-component regulatory system</keyword>
<evidence type="ECO:0000256" key="13">
    <source>
        <dbReference type="ARBA" id="ARBA00023136"/>
    </source>
</evidence>
<dbReference type="EC" id="2.7.13.3" evidence="3"/>
<evidence type="ECO:0000256" key="14">
    <source>
        <dbReference type="SAM" id="Phobius"/>
    </source>
</evidence>
<keyword evidence="4" id="KW-1003">Cell membrane</keyword>
<dbReference type="SUPFAM" id="SSF55874">
    <property type="entry name" value="ATPase domain of HSP90 chaperone/DNA topoisomerase II/histidine kinase"/>
    <property type="match status" value="1"/>
</dbReference>
<dbReference type="SMART" id="SM00387">
    <property type="entry name" value="HATPase_c"/>
    <property type="match status" value="1"/>
</dbReference>
<dbReference type="CDD" id="cd00082">
    <property type="entry name" value="HisKA"/>
    <property type="match status" value="1"/>
</dbReference>
<comment type="caution">
    <text evidence="17">The sequence shown here is derived from an EMBL/GenBank/DDBJ whole genome shotgun (WGS) entry which is preliminary data.</text>
</comment>
<dbReference type="InterPro" id="IPR003594">
    <property type="entry name" value="HATPase_dom"/>
</dbReference>
<feature type="domain" description="HAMP" evidence="16">
    <location>
        <begin position="468"/>
        <end position="523"/>
    </location>
</feature>
<dbReference type="InterPro" id="IPR003661">
    <property type="entry name" value="HisK_dim/P_dom"/>
</dbReference>
<dbReference type="PROSITE" id="PS50885">
    <property type="entry name" value="HAMP"/>
    <property type="match status" value="1"/>
</dbReference>
<feature type="transmembrane region" description="Helical" evidence="14">
    <location>
        <begin position="448"/>
        <end position="468"/>
    </location>
</feature>
<dbReference type="SUPFAM" id="SSF49344">
    <property type="entry name" value="CBD9-like"/>
    <property type="match status" value="1"/>
</dbReference>
<evidence type="ECO:0000313" key="17">
    <source>
        <dbReference type="EMBL" id="GAA0819115.1"/>
    </source>
</evidence>
<evidence type="ECO:0000256" key="6">
    <source>
        <dbReference type="ARBA" id="ARBA00022679"/>
    </source>
</evidence>
<name>A0ABP3WHS1_9GAMM</name>
<dbReference type="Proteomes" id="UP001500021">
    <property type="component" value="Unassembled WGS sequence"/>
</dbReference>
<evidence type="ECO:0000256" key="12">
    <source>
        <dbReference type="ARBA" id="ARBA00023012"/>
    </source>
</evidence>
<dbReference type="RefSeq" id="WP_343817538.1">
    <property type="nucleotide sequence ID" value="NZ_BAAAFA010000007.1"/>
</dbReference>
<keyword evidence="13 14" id="KW-0472">Membrane</keyword>
<feature type="transmembrane region" description="Helical" evidence="14">
    <location>
        <begin position="20"/>
        <end position="41"/>
    </location>
</feature>
<evidence type="ECO:0000256" key="11">
    <source>
        <dbReference type="ARBA" id="ARBA00022989"/>
    </source>
</evidence>
<dbReference type="Gene3D" id="6.10.340.10">
    <property type="match status" value="1"/>
</dbReference>
<dbReference type="Gene3D" id="2.60.40.1190">
    <property type="match status" value="1"/>
</dbReference>
<evidence type="ECO:0000256" key="3">
    <source>
        <dbReference type="ARBA" id="ARBA00012438"/>
    </source>
</evidence>
<keyword evidence="18" id="KW-1185">Reference proteome</keyword>
<dbReference type="SUPFAM" id="SSF47384">
    <property type="entry name" value="Homodimeric domain of signal transducing histidine kinase"/>
    <property type="match status" value="1"/>
</dbReference>
<evidence type="ECO:0000256" key="10">
    <source>
        <dbReference type="ARBA" id="ARBA00022840"/>
    </source>
</evidence>
<evidence type="ECO:0000256" key="2">
    <source>
        <dbReference type="ARBA" id="ARBA00004651"/>
    </source>
</evidence>
<dbReference type="Gene3D" id="3.30.565.10">
    <property type="entry name" value="Histidine kinase-like ATPase, C-terminal domain"/>
    <property type="match status" value="1"/>
</dbReference>
<proteinExistence type="predicted"/>
<evidence type="ECO:0000256" key="5">
    <source>
        <dbReference type="ARBA" id="ARBA00022553"/>
    </source>
</evidence>
<keyword evidence="11 14" id="KW-1133">Transmembrane helix</keyword>
<keyword evidence="5" id="KW-0597">Phosphoprotein</keyword>
<dbReference type="Pfam" id="PF06452">
    <property type="entry name" value="CBM9_1"/>
    <property type="match status" value="1"/>
</dbReference>
<protein>
    <recommendedName>
        <fullName evidence="3">histidine kinase</fullName>
        <ecNumber evidence="3">2.7.13.3</ecNumber>
    </recommendedName>
</protein>
<evidence type="ECO:0000256" key="1">
    <source>
        <dbReference type="ARBA" id="ARBA00000085"/>
    </source>
</evidence>
<evidence type="ECO:0000313" key="18">
    <source>
        <dbReference type="Proteomes" id="UP001500021"/>
    </source>
</evidence>
<evidence type="ECO:0000256" key="9">
    <source>
        <dbReference type="ARBA" id="ARBA00022777"/>
    </source>
</evidence>
<dbReference type="InterPro" id="IPR022510">
    <property type="entry name" value="Sortase_His-kinase"/>
</dbReference>
<dbReference type="EMBL" id="BAAAFA010000007">
    <property type="protein sequence ID" value="GAA0819115.1"/>
    <property type="molecule type" value="Genomic_DNA"/>
</dbReference>
<keyword evidence="10" id="KW-0067">ATP-binding</keyword>
<dbReference type="GO" id="GO:0016301">
    <property type="term" value="F:kinase activity"/>
    <property type="evidence" value="ECO:0007669"/>
    <property type="project" value="UniProtKB-KW"/>
</dbReference>
<gene>
    <name evidence="17" type="primary">pdsS</name>
    <name evidence="17" type="ORF">GCM10009111_22810</name>
</gene>
<evidence type="ECO:0000256" key="8">
    <source>
        <dbReference type="ARBA" id="ARBA00022741"/>
    </source>
</evidence>
<dbReference type="InterPro" id="IPR036890">
    <property type="entry name" value="HATPase_C_sf"/>
</dbReference>
<dbReference type="Gene3D" id="1.10.287.130">
    <property type="match status" value="1"/>
</dbReference>
<dbReference type="Pfam" id="PF00512">
    <property type="entry name" value="HisKA"/>
    <property type="match status" value="1"/>
</dbReference>
<dbReference type="PANTHER" id="PTHR45528:SF1">
    <property type="entry name" value="SENSOR HISTIDINE KINASE CPXA"/>
    <property type="match status" value="1"/>
</dbReference>
<comment type="catalytic activity">
    <reaction evidence="1">
        <text>ATP + protein L-histidine = ADP + protein N-phospho-L-histidine.</text>
        <dbReference type="EC" id="2.7.13.3"/>
    </reaction>
</comment>
<keyword evidence="6" id="KW-0808">Transferase</keyword>
<sequence length="764" mass="85510">MSIVSSTPVKKSSLRFGLKAKLLLLSSFLFVIPWFGYQYVWEMEKYLRFGQEQTIVGTARALATALHERANLFNNQASFLPSVEKGKDLYGYQFNEPIQLDGLKKDWVNYSDRAHYYDAQHRLNNTTQTSEVIASTVLPKSNPISVSFSASVAKYDKYLYLFFSVKDDHVIFRDTNALSVVNNDHIELAFDDNNNNFKRFIISNKSNGWLSAFHIANSVDNSAATITPAPKIQGQWLTTAQGYNIELRIPLDDIGDKIAFAVHDVDKKHGEITASIGSASPKQTTTLGTILVPSPEIERIVKGMRYSHSSIWVIDQHHRVLASAGSLLNAGGVWQKNSAINDNNHNDDGLWQTVQQKFLLPLYYKILTKPPSHFIDKLYDAQHLTGDHIITALTGQATSQWRLTTDKQALVLSAAYPIYIDNQVKGAVIVEETTNGIRTLRNLALEKLFSVILAIMILGALTFTLFATRISSRISRLSNQAEQAIDEHGRITGAVQAASTNDEIGDLSRSFARAVNRLSQYNHYLENMSARLSHELRTPIAVVKTSLEILALEQENNQNPQNSQNKHKNAYIERAQTGINTLNLILTNMSEATRLEQILVNTEKSSFNITQLIKGCISGYQGIYPEVKFTLMNKTMTNPEQKSNIKDITFYGSPEHIVQLLDKVINNAVEFSNDNNVLITLQQQSQQLHLSISNNGVHLPKAMLTSLFDSMVSVRSQSKQAQPHLGLGLYIARLICHFHQGDITAENHFEPDGVSINISLPLPK</sequence>
<dbReference type="InterPro" id="IPR003660">
    <property type="entry name" value="HAMP_dom"/>
</dbReference>
<dbReference type="InterPro" id="IPR036097">
    <property type="entry name" value="HisK_dim/P_sf"/>
</dbReference>
<dbReference type="PROSITE" id="PS50109">
    <property type="entry name" value="HIS_KIN"/>
    <property type="match status" value="1"/>
</dbReference>
<dbReference type="InterPro" id="IPR005467">
    <property type="entry name" value="His_kinase_dom"/>
</dbReference>
<accession>A0ABP3WHS1</accession>
<dbReference type="SMART" id="SM00388">
    <property type="entry name" value="HisKA"/>
    <property type="match status" value="1"/>
</dbReference>
<evidence type="ECO:0000256" key="4">
    <source>
        <dbReference type="ARBA" id="ARBA00022475"/>
    </source>
</evidence>
<organism evidence="17 18">
    <name type="scientific">Colwellia asteriadis</name>
    <dbReference type="NCBI Taxonomy" id="517723"/>
    <lineage>
        <taxon>Bacteria</taxon>
        <taxon>Pseudomonadati</taxon>
        <taxon>Pseudomonadota</taxon>
        <taxon>Gammaproteobacteria</taxon>
        <taxon>Alteromonadales</taxon>
        <taxon>Colwelliaceae</taxon>
        <taxon>Colwellia</taxon>
    </lineage>
</organism>
<dbReference type="PANTHER" id="PTHR45528">
    <property type="entry name" value="SENSOR HISTIDINE KINASE CPXA"/>
    <property type="match status" value="1"/>
</dbReference>
<keyword evidence="8" id="KW-0547">Nucleotide-binding</keyword>
<keyword evidence="9 17" id="KW-0418">Kinase</keyword>
<dbReference type="NCBIfam" id="TIGR03785">
    <property type="entry name" value="marine_sort_HK"/>
    <property type="match status" value="1"/>
</dbReference>
<evidence type="ECO:0000259" key="15">
    <source>
        <dbReference type="PROSITE" id="PS50109"/>
    </source>
</evidence>
<dbReference type="Pfam" id="PF02518">
    <property type="entry name" value="HATPase_c"/>
    <property type="match status" value="1"/>
</dbReference>
<comment type="subcellular location">
    <subcellularLocation>
        <location evidence="2">Cell membrane</location>
        <topology evidence="2">Multi-pass membrane protein</topology>
    </subcellularLocation>
</comment>
<reference evidence="18" key="1">
    <citation type="journal article" date="2019" name="Int. J. Syst. Evol. Microbiol.">
        <title>The Global Catalogue of Microorganisms (GCM) 10K type strain sequencing project: providing services to taxonomists for standard genome sequencing and annotation.</title>
        <authorList>
            <consortium name="The Broad Institute Genomics Platform"/>
            <consortium name="The Broad Institute Genome Sequencing Center for Infectious Disease"/>
            <person name="Wu L."/>
            <person name="Ma J."/>
        </authorList>
    </citation>
    <scope>NUCLEOTIDE SEQUENCE [LARGE SCALE GENOMIC DNA]</scope>
    <source>
        <strain evidence="18">JCM 15608</strain>
    </source>
</reference>
<dbReference type="InterPro" id="IPR010502">
    <property type="entry name" value="Carb-bd_dom_fam9"/>
</dbReference>
<evidence type="ECO:0000259" key="16">
    <source>
        <dbReference type="PROSITE" id="PS50885"/>
    </source>
</evidence>
<keyword evidence="7 14" id="KW-0812">Transmembrane</keyword>
<dbReference type="InterPro" id="IPR050398">
    <property type="entry name" value="HssS/ArlS-like"/>
</dbReference>
<feature type="domain" description="Histidine kinase" evidence="15">
    <location>
        <begin position="531"/>
        <end position="764"/>
    </location>
</feature>